<protein>
    <submittedName>
        <fullName evidence="2">Fibronectin type III domain-containing protein</fullName>
    </submittedName>
</protein>
<evidence type="ECO:0000259" key="1">
    <source>
        <dbReference type="PROSITE" id="PS50853"/>
    </source>
</evidence>
<dbReference type="CDD" id="cd00063">
    <property type="entry name" value="FN3"/>
    <property type="match status" value="1"/>
</dbReference>
<dbReference type="PROSITE" id="PS51257">
    <property type="entry name" value="PROKAR_LIPOPROTEIN"/>
    <property type="match status" value="1"/>
</dbReference>
<dbReference type="SUPFAM" id="SSF49265">
    <property type="entry name" value="Fibronectin type III"/>
    <property type="match status" value="2"/>
</dbReference>
<dbReference type="Gene3D" id="2.60.40.10">
    <property type="entry name" value="Immunoglobulins"/>
    <property type="match status" value="3"/>
</dbReference>
<comment type="caution">
    <text evidence="2">The sequence shown here is derived from an EMBL/GenBank/DDBJ whole genome shotgun (WGS) entry which is preliminary data.</text>
</comment>
<dbReference type="EMBL" id="DTKQ01000015">
    <property type="protein sequence ID" value="HGZ78733.1"/>
    <property type="molecule type" value="Genomic_DNA"/>
</dbReference>
<accession>A0A832I501</accession>
<name>A0A832I501_9THEM</name>
<reference evidence="2" key="1">
    <citation type="journal article" date="2020" name="mSystems">
        <title>Genome- and Community-Level Interaction Insights into Carbon Utilization and Element Cycling Functions of Hydrothermarchaeota in Hydrothermal Sediment.</title>
        <authorList>
            <person name="Zhou Z."/>
            <person name="Liu Y."/>
            <person name="Xu W."/>
            <person name="Pan J."/>
            <person name="Luo Z.H."/>
            <person name="Li M."/>
        </authorList>
    </citation>
    <scope>NUCLEOTIDE SEQUENCE [LARGE SCALE GENOMIC DNA]</scope>
    <source>
        <strain evidence="2">SpSt-86</strain>
    </source>
</reference>
<dbReference type="PROSITE" id="PS50853">
    <property type="entry name" value="FN3"/>
    <property type="match status" value="1"/>
</dbReference>
<proteinExistence type="predicted"/>
<dbReference type="InterPro" id="IPR036116">
    <property type="entry name" value="FN3_sf"/>
</dbReference>
<dbReference type="InterPro" id="IPR003961">
    <property type="entry name" value="FN3_dom"/>
</dbReference>
<feature type="domain" description="Fibronectin type-III" evidence="1">
    <location>
        <begin position="34"/>
        <end position="124"/>
    </location>
</feature>
<gene>
    <name evidence="2" type="ORF">ENW55_01960</name>
</gene>
<evidence type="ECO:0000313" key="2">
    <source>
        <dbReference type="EMBL" id="HGZ78733.1"/>
    </source>
</evidence>
<sequence length="618" mass="69412">MKASVKWLLLLALLITLYSCFGPINQAPEVSLISPEDGAQVAVLASTRSVTLKSTATDPEGRALTFEVYLGTSASNLSKIATVNEPEYTVSDLEPGQTYYWKVVVSDGTNSVESPVWSFTVGENLSTIKVLEFTTGPAAVGVTVEVLQEGSLIISDATDPNGHAKFYLPDGRYDIKITGEDKATSVIYNYDPAIIPEIETLSRRAMTDNDTIPNVQISVTAYPDLELPDPEATTITSDYIKLRVTSDVVMYVAYVRLELVPSAAGIDAVAFDSYEFTTPWLDLTRFNDATVPLHVVVYTPNDTRVHKIIYLTINRSSVPEVTERVAPTGLRYYGWTSDVNIAFYNLPKPIKDVLFKDMPKEMVKELENYKPEHNIRDTNILVQLAWSHAPATNRAGYNVYRSIDGETWQKIGFTTLNYTFDKSVDLIPGQKYYYTVRTVYTDGSESDNSNIVEVIPLDLFKVRLISPADNETNVSRTPTFVWKPVDWRDLSSTPHIGGDPIGDEDITYAYYGPWIYDTAVSDQHIFYDSWTYTNGPKQVSVSFDPSSGLWIRIYPNGFEAPQTEPLEKYKTYEWGLDVAAAVYETDDGLWISATIDYYANWDIWFNEADYFNRFTTGE</sequence>
<organism evidence="2">
    <name type="scientific">Pseudothermotoga hypogea</name>
    <dbReference type="NCBI Taxonomy" id="57487"/>
    <lineage>
        <taxon>Bacteria</taxon>
        <taxon>Thermotogati</taxon>
        <taxon>Thermotogota</taxon>
        <taxon>Thermotogae</taxon>
        <taxon>Thermotogales</taxon>
        <taxon>Thermotogaceae</taxon>
        <taxon>Pseudothermotoga</taxon>
    </lineage>
</organism>
<dbReference type="AlphaFoldDB" id="A0A832I501"/>
<dbReference type="InterPro" id="IPR013783">
    <property type="entry name" value="Ig-like_fold"/>
</dbReference>